<dbReference type="Pfam" id="PF13432">
    <property type="entry name" value="TPR_16"/>
    <property type="match status" value="1"/>
</dbReference>
<dbReference type="PANTHER" id="PTHR44917">
    <property type="entry name" value="PROTEIN HIGH CHLOROPHYLL FLUORESCENT 107"/>
    <property type="match status" value="1"/>
</dbReference>
<dbReference type="InterPro" id="IPR003107">
    <property type="entry name" value="HAT"/>
</dbReference>
<dbReference type="EMBL" id="SPLM01000145">
    <property type="protein sequence ID" value="TMW56691.1"/>
    <property type="molecule type" value="Genomic_DNA"/>
</dbReference>
<feature type="compositionally biased region" description="Acidic residues" evidence="2">
    <location>
        <begin position="669"/>
        <end position="684"/>
    </location>
</feature>
<dbReference type="GO" id="GO:0006397">
    <property type="term" value="P:mRNA processing"/>
    <property type="evidence" value="ECO:0007669"/>
    <property type="project" value="InterPro"/>
</dbReference>
<protein>
    <submittedName>
        <fullName evidence="3">Uncharacterized protein</fullName>
    </submittedName>
</protein>
<feature type="region of interest" description="Disordered" evidence="2">
    <location>
        <begin position="668"/>
        <end position="690"/>
    </location>
</feature>
<evidence type="ECO:0000313" key="4">
    <source>
        <dbReference type="Proteomes" id="UP000794436"/>
    </source>
</evidence>
<reference evidence="3" key="1">
    <citation type="submission" date="2019-03" db="EMBL/GenBank/DDBJ databases">
        <title>Long read genome sequence of the mycoparasitic Pythium oligandrum ATCC 38472 isolated from sugarbeet rhizosphere.</title>
        <authorList>
            <person name="Gaulin E."/>
        </authorList>
    </citation>
    <scope>NUCLEOTIDE SEQUENCE</scope>
    <source>
        <strain evidence="3">ATCC 38472_TT</strain>
    </source>
</reference>
<feature type="repeat" description="TPR" evidence="1">
    <location>
        <begin position="506"/>
        <end position="539"/>
    </location>
</feature>
<proteinExistence type="predicted"/>
<comment type="caution">
    <text evidence="3">The sequence shown here is derived from an EMBL/GenBank/DDBJ whole genome shotgun (WGS) entry which is preliminary data.</text>
</comment>
<dbReference type="SUPFAM" id="SSF48452">
    <property type="entry name" value="TPR-like"/>
    <property type="match status" value="3"/>
</dbReference>
<dbReference type="AlphaFoldDB" id="A0A8K1C526"/>
<dbReference type="InterPro" id="IPR011990">
    <property type="entry name" value="TPR-like_helical_dom_sf"/>
</dbReference>
<feature type="repeat" description="TPR" evidence="1">
    <location>
        <begin position="578"/>
        <end position="611"/>
    </location>
</feature>
<dbReference type="PROSITE" id="PS50005">
    <property type="entry name" value="TPR"/>
    <property type="match status" value="2"/>
</dbReference>
<dbReference type="GO" id="GO:0003729">
    <property type="term" value="F:mRNA binding"/>
    <property type="evidence" value="ECO:0007669"/>
    <property type="project" value="InterPro"/>
</dbReference>
<dbReference type="PANTHER" id="PTHR44917:SF1">
    <property type="entry name" value="PROTEIN HIGH CHLOROPHYLL FLUORESCENT 107"/>
    <property type="match status" value="1"/>
</dbReference>
<evidence type="ECO:0000256" key="1">
    <source>
        <dbReference type="PROSITE-ProRule" id="PRU00339"/>
    </source>
</evidence>
<name>A0A8K1C526_PYTOL</name>
<dbReference type="InterPro" id="IPR044624">
    <property type="entry name" value="Mbb1-like"/>
</dbReference>
<dbReference type="Pfam" id="PF13429">
    <property type="entry name" value="TPR_15"/>
    <property type="match status" value="1"/>
</dbReference>
<evidence type="ECO:0000256" key="2">
    <source>
        <dbReference type="SAM" id="MobiDB-lite"/>
    </source>
</evidence>
<dbReference type="Pfam" id="PF14559">
    <property type="entry name" value="TPR_19"/>
    <property type="match status" value="1"/>
</dbReference>
<organism evidence="3 4">
    <name type="scientific">Pythium oligandrum</name>
    <name type="common">Mycoparasitic fungus</name>
    <dbReference type="NCBI Taxonomy" id="41045"/>
    <lineage>
        <taxon>Eukaryota</taxon>
        <taxon>Sar</taxon>
        <taxon>Stramenopiles</taxon>
        <taxon>Oomycota</taxon>
        <taxon>Peronosporomycetes</taxon>
        <taxon>Pythiales</taxon>
        <taxon>Pythiaceae</taxon>
        <taxon>Pythium</taxon>
    </lineage>
</organism>
<keyword evidence="1" id="KW-0802">TPR repeat</keyword>
<gene>
    <name evidence="3" type="ORF">Poli38472_006701</name>
</gene>
<evidence type="ECO:0000313" key="3">
    <source>
        <dbReference type="EMBL" id="TMW56691.1"/>
    </source>
</evidence>
<keyword evidence="4" id="KW-1185">Reference proteome</keyword>
<dbReference type="OrthoDB" id="541719at2759"/>
<dbReference type="SMART" id="SM00386">
    <property type="entry name" value="HAT"/>
    <property type="match status" value="10"/>
</dbReference>
<accession>A0A8K1C526</accession>
<dbReference type="InterPro" id="IPR019734">
    <property type="entry name" value="TPR_rpt"/>
</dbReference>
<dbReference type="SMART" id="SM00028">
    <property type="entry name" value="TPR"/>
    <property type="match status" value="6"/>
</dbReference>
<dbReference type="Gene3D" id="1.25.40.10">
    <property type="entry name" value="Tetratricopeptide repeat domain"/>
    <property type="match status" value="4"/>
</dbReference>
<dbReference type="Proteomes" id="UP000794436">
    <property type="component" value="Unassembled WGS sequence"/>
</dbReference>
<sequence length="690" mass="79341">MRILVPLSASRWRQAAPLLRGQVYEGFSQTPAPSLTSWQALSRRFLHDKTSSLVVSSSRRHAFHRRGVTPFAPTSRMFVRHYRPDRLYEGQDAARTNEKKFSELSGKLPWEPEMHFLEGVKRSWISPEPTLNELIREDLPLARNLFRNVLQQHYRQDMGMWNKWGCMEWKAGNYDLARMIFAKAAKISFHGELWQSWASMEMEAKNYREARRLYNVILATDPKNANAGLGMALLESEIGQQAKARERFEQLVHDHPEDVLILQAFGVFEARYQHMALARKLFEVATEHANATAQVWHAWAKAEFECGFYKNTLTVLTRGMHRFPTHKWLIQLAAMAHYKLGDVYEARRGFQRLVAGGLYVEPASYNAYAKMEEELGYEEVAIAFYSEALRSNPEHVPSAMALAILFHKQGKVDRARHVFENALDRMQQKHHPVQHTAEMVYAWGSFEEQYAHEYTHAKELYDEVSKQLPSHVDNWKALARIESRLGNINGARTVLNMASQHLPTEAPLLVELAKIEQRNRNFAAARRAYEKALKIDPSRAAVWNMRALLELPLDAERAKNIVESALNVIPKFEKKSWSILMCTYGRAFAALEDYEKAVAAFQNSFKLSPKNWETHVIYAESVLQPNGAWDEAKKHLVAARKLLSRSDKTRAMVEKKLQVVEEQLALLEPAEESGEHVEDDDEAVDTTHHA</sequence>